<feature type="domain" description="NAD(P)-binding" evidence="10">
    <location>
        <begin position="5"/>
        <end position="325"/>
    </location>
</feature>
<dbReference type="CDD" id="cd05247">
    <property type="entry name" value="UDP_G4E_1_SDR_e"/>
    <property type="match status" value="1"/>
</dbReference>
<evidence type="ECO:0000256" key="6">
    <source>
        <dbReference type="ARBA" id="ARBA00018569"/>
    </source>
</evidence>
<dbReference type="Gene3D" id="3.40.50.720">
    <property type="entry name" value="NAD(P)-binding Rossmann-like Domain"/>
    <property type="match status" value="1"/>
</dbReference>
<comment type="caution">
    <text evidence="11">The sequence shown here is derived from an EMBL/GenBank/DDBJ whole genome shotgun (WGS) entry which is preliminary data.</text>
</comment>
<dbReference type="RefSeq" id="WP_284258712.1">
    <property type="nucleotide sequence ID" value="NZ_BSOS01000073.1"/>
</dbReference>
<evidence type="ECO:0000256" key="4">
    <source>
        <dbReference type="ARBA" id="ARBA00007637"/>
    </source>
</evidence>
<evidence type="ECO:0000256" key="8">
    <source>
        <dbReference type="ARBA" id="ARBA00023235"/>
    </source>
</evidence>
<evidence type="ECO:0000256" key="1">
    <source>
        <dbReference type="ARBA" id="ARBA00000083"/>
    </source>
</evidence>
<dbReference type="Pfam" id="PF16363">
    <property type="entry name" value="GDP_Man_Dehyd"/>
    <property type="match status" value="1"/>
</dbReference>
<name>A0ABQ6ABF0_9PROT</name>
<keyword evidence="8 9" id="KW-0413">Isomerase</keyword>
<dbReference type="EC" id="5.1.3.2" evidence="5 9"/>
<protein>
    <recommendedName>
        <fullName evidence="6 9">UDP-glucose 4-epimerase</fullName>
        <ecNumber evidence="5 9">5.1.3.2</ecNumber>
    </recommendedName>
</protein>
<dbReference type="Proteomes" id="UP001156641">
    <property type="component" value="Unassembled WGS sequence"/>
</dbReference>
<dbReference type="SUPFAM" id="SSF51735">
    <property type="entry name" value="NAD(P)-binding Rossmann-fold domains"/>
    <property type="match status" value="1"/>
</dbReference>
<organism evidence="11 12">
    <name type="scientific">Acidocella aquatica</name>
    <dbReference type="NCBI Taxonomy" id="1922313"/>
    <lineage>
        <taxon>Bacteria</taxon>
        <taxon>Pseudomonadati</taxon>
        <taxon>Pseudomonadota</taxon>
        <taxon>Alphaproteobacteria</taxon>
        <taxon>Acetobacterales</taxon>
        <taxon>Acidocellaceae</taxon>
        <taxon>Acidocella</taxon>
    </lineage>
</organism>
<keyword evidence="12" id="KW-1185">Reference proteome</keyword>
<evidence type="ECO:0000256" key="3">
    <source>
        <dbReference type="ARBA" id="ARBA00004947"/>
    </source>
</evidence>
<dbReference type="PANTHER" id="PTHR43725:SF47">
    <property type="entry name" value="UDP-GLUCOSE 4-EPIMERASE"/>
    <property type="match status" value="1"/>
</dbReference>
<keyword evidence="7 9" id="KW-0520">NAD</keyword>
<evidence type="ECO:0000256" key="2">
    <source>
        <dbReference type="ARBA" id="ARBA00001911"/>
    </source>
</evidence>
<evidence type="ECO:0000259" key="10">
    <source>
        <dbReference type="Pfam" id="PF16363"/>
    </source>
</evidence>
<dbReference type="NCBIfam" id="TIGR01179">
    <property type="entry name" value="galE"/>
    <property type="match status" value="1"/>
</dbReference>
<evidence type="ECO:0000313" key="11">
    <source>
        <dbReference type="EMBL" id="GLR67912.1"/>
    </source>
</evidence>
<dbReference type="InterPro" id="IPR036291">
    <property type="entry name" value="NAD(P)-bd_dom_sf"/>
</dbReference>
<dbReference type="EMBL" id="BSOS01000073">
    <property type="protein sequence ID" value="GLR67912.1"/>
    <property type="molecule type" value="Genomic_DNA"/>
</dbReference>
<evidence type="ECO:0000313" key="12">
    <source>
        <dbReference type="Proteomes" id="UP001156641"/>
    </source>
</evidence>
<proteinExistence type="inferred from homology"/>
<evidence type="ECO:0000256" key="7">
    <source>
        <dbReference type="ARBA" id="ARBA00023027"/>
    </source>
</evidence>
<dbReference type="InterPro" id="IPR016040">
    <property type="entry name" value="NAD(P)-bd_dom"/>
</dbReference>
<sequence>MTRVLLTGGAGYIGSHTAVALIERGHEVVILDNFANSERDVPARLERLTGRANIPVIEADIRDTGAVSAALAAHPVEAVIHFAALKAVGESEADPLLYYDMNIIGTIRLLQAMQAQNVRRIVFSSSATVYGQPDSSPIPEDAPTRVQNIYGRTKLVMEDLISDLARTGKLQAAANLRYFNPVGAHPSAMIGETPRGVPNNLMPYVTQVATGERPHLNVFGNDYDTPDGTGVRDYIHVVDLARAHALALEHICANDVSLTVNLGTGTGISVLELVRAFERATGREIPLNIAPRRPGDVASYYANPDMAARVFGWQAALDVNDMCRDSWAWQARRAGINDI</sequence>
<evidence type="ECO:0000256" key="9">
    <source>
        <dbReference type="RuleBase" id="RU366046"/>
    </source>
</evidence>
<dbReference type="InterPro" id="IPR005886">
    <property type="entry name" value="UDP_G4E"/>
</dbReference>
<comment type="cofactor">
    <cofactor evidence="2 9">
        <name>NAD(+)</name>
        <dbReference type="ChEBI" id="CHEBI:57540"/>
    </cofactor>
</comment>
<comment type="pathway">
    <text evidence="3 9">Carbohydrate metabolism; galactose metabolism.</text>
</comment>
<gene>
    <name evidence="11" type="ORF">GCM10010909_25930</name>
</gene>
<evidence type="ECO:0000256" key="5">
    <source>
        <dbReference type="ARBA" id="ARBA00013189"/>
    </source>
</evidence>
<accession>A0ABQ6ABF0</accession>
<dbReference type="PANTHER" id="PTHR43725">
    <property type="entry name" value="UDP-GLUCOSE 4-EPIMERASE"/>
    <property type="match status" value="1"/>
</dbReference>
<comment type="subunit">
    <text evidence="9">Homodimer.</text>
</comment>
<dbReference type="Gene3D" id="3.90.25.10">
    <property type="entry name" value="UDP-galactose 4-epimerase, domain 1"/>
    <property type="match status" value="1"/>
</dbReference>
<keyword evidence="9" id="KW-0119">Carbohydrate metabolism</keyword>
<comment type="catalytic activity">
    <reaction evidence="1 9">
        <text>UDP-alpha-D-glucose = UDP-alpha-D-galactose</text>
        <dbReference type="Rhea" id="RHEA:22168"/>
        <dbReference type="ChEBI" id="CHEBI:58885"/>
        <dbReference type="ChEBI" id="CHEBI:66914"/>
        <dbReference type="EC" id="5.1.3.2"/>
    </reaction>
</comment>
<comment type="similarity">
    <text evidence="4 9">Belongs to the NAD(P)-dependent epimerase/dehydratase family.</text>
</comment>
<reference evidence="12" key="1">
    <citation type="journal article" date="2019" name="Int. J. Syst. Evol. Microbiol.">
        <title>The Global Catalogue of Microorganisms (GCM) 10K type strain sequencing project: providing services to taxonomists for standard genome sequencing and annotation.</title>
        <authorList>
            <consortium name="The Broad Institute Genomics Platform"/>
            <consortium name="The Broad Institute Genome Sequencing Center for Infectious Disease"/>
            <person name="Wu L."/>
            <person name="Ma J."/>
        </authorList>
    </citation>
    <scope>NUCLEOTIDE SEQUENCE [LARGE SCALE GENOMIC DNA]</scope>
    <source>
        <strain evidence="12">NBRC 112502</strain>
    </source>
</reference>